<dbReference type="GO" id="GO:0005506">
    <property type="term" value="F:iron ion binding"/>
    <property type="evidence" value="ECO:0007669"/>
    <property type="project" value="InterPro"/>
</dbReference>
<gene>
    <name evidence="4" type="ORF">MSP1401_LOCUS8967</name>
</gene>
<dbReference type="GO" id="GO:0016226">
    <property type="term" value="P:iron-sulfur cluster assembly"/>
    <property type="evidence" value="ECO:0007669"/>
    <property type="project" value="InterPro"/>
</dbReference>
<dbReference type="InterPro" id="IPR034904">
    <property type="entry name" value="FSCA_dom_sf"/>
</dbReference>
<sequence>MRPRRRRSRASASATEVDPADVYAIQSARDDGEEVVNAKAWLEARASDAPVAGVYATYDADEAMTFVGYRRDVVAAVRAHVERNGADATGVRVAAFANKTMATRANLRAESDRWIGEWVEANGGDEACIPKGNLAVNAADWTLAPETWPNEGAATVAGAGAAGSPTVDPRTGDVVSPYAEGGNAVGSAEEEEEPLDPNRELKELTVANVDEALNEVRPYLQADGGDVEVVGIEDGIVAVRMQGACGSCSSSTATLKGGIEKTLVKVFGDAVTQVVNLDDAGGGGAMSLSRDAVSEHLEKLSGAIHNYGGSALVTDVEDGVCVLEFKGPLALGQSIASSLKGKFPLLKEVKIKQIE</sequence>
<comment type="subunit">
    <text evidence="2">Homodimer; disulfide-linked.</text>
</comment>
<comment type="similarity">
    <text evidence="1">Belongs to the NifU family.</text>
</comment>
<dbReference type="GO" id="GO:0005739">
    <property type="term" value="C:mitochondrion"/>
    <property type="evidence" value="ECO:0007669"/>
    <property type="project" value="TreeGrafter"/>
</dbReference>
<proteinExistence type="inferred from homology"/>
<evidence type="ECO:0000256" key="1">
    <source>
        <dbReference type="ARBA" id="ARBA00006420"/>
    </source>
</evidence>
<dbReference type="AlphaFoldDB" id="A0A7S0D716"/>
<feature type="domain" description="NIF system FeS cluster assembly NifU C-terminal" evidence="3">
    <location>
        <begin position="209"/>
        <end position="269"/>
    </location>
</feature>
<dbReference type="PANTHER" id="PTHR11178">
    <property type="entry name" value="IRON-SULFUR CLUSTER SCAFFOLD PROTEIN NFU-RELATED"/>
    <property type="match status" value="1"/>
</dbReference>
<dbReference type="InterPro" id="IPR001075">
    <property type="entry name" value="NIF_FeS_clus_asmbl_NifU_C"/>
</dbReference>
<dbReference type="Pfam" id="PF01106">
    <property type="entry name" value="NifU"/>
    <property type="match status" value="1"/>
</dbReference>
<dbReference type="PANTHER" id="PTHR11178:SF15">
    <property type="entry name" value="NIFU-LIKE PROTEIN 1, CHLOROPLASTIC"/>
    <property type="match status" value="1"/>
</dbReference>
<organism evidence="4">
    <name type="scientific">Micromonas pusilla</name>
    <name type="common">Picoplanktonic green alga</name>
    <name type="synonym">Chromulina pusilla</name>
    <dbReference type="NCBI Taxonomy" id="38833"/>
    <lineage>
        <taxon>Eukaryota</taxon>
        <taxon>Viridiplantae</taxon>
        <taxon>Chlorophyta</taxon>
        <taxon>Mamiellophyceae</taxon>
        <taxon>Mamiellales</taxon>
        <taxon>Mamiellaceae</taxon>
        <taxon>Micromonas</taxon>
    </lineage>
</organism>
<evidence type="ECO:0000256" key="2">
    <source>
        <dbReference type="ARBA" id="ARBA00011748"/>
    </source>
</evidence>
<dbReference type="GO" id="GO:0005198">
    <property type="term" value="F:structural molecule activity"/>
    <property type="evidence" value="ECO:0007669"/>
    <property type="project" value="UniProtKB-ARBA"/>
</dbReference>
<protein>
    <recommendedName>
        <fullName evidence="3">NIF system FeS cluster assembly NifU C-terminal domain-containing protein</fullName>
    </recommendedName>
</protein>
<dbReference type="Gene3D" id="3.30.300.130">
    <property type="entry name" value="Fe-S cluster assembly (FSCA)"/>
    <property type="match status" value="1"/>
</dbReference>
<dbReference type="GO" id="GO:0051536">
    <property type="term" value="F:iron-sulfur cluster binding"/>
    <property type="evidence" value="ECO:0007669"/>
    <property type="project" value="InterPro"/>
</dbReference>
<dbReference type="SUPFAM" id="SSF117916">
    <property type="entry name" value="Fe-S cluster assembly (FSCA) domain-like"/>
    <property type="match status" value="1"/>
</dbReference>
<evidence type="ECO:0000259" key="3">
    <source>
        <dbReference type="Pfam" id="PF01106"/>
    </source>
</evidence>
<dbReference type="EMBL" id="HBEN01010834">
    <property type="protein sequence ID" value="CAD8445396.1"/>
    <property type="molecule type" value="Transcribed_RNA"/>
</dbReference>
<dbReference type="GO" id="GO:0009536">
    <property type="term" value="C:plastid"/>
    <property type="evidence" value="ECO:0007669"/>
    <property type="project" value="UniProtKB-ARBA"/>
</dbReference>
<dbReference type="FunFam" id="3.30.300.130:FF:000003">
    <property type="entry name" value="NifU-like protein 3, chloroplastic"/>
    <property type="match status" value="1"/>
</dbReference>
<reference evidence="4" key="1">
    <citation type="submission" date="2021-01" db="EMBL/GenBank/DDBJ databases">
        <authorList>
            <person name="Corre E."/>
            <person name="Pelletier E."/>
            <person name="Niang G."/>
            <person name="Scheremetjew M."/>
            <person name="Finn R."/>
            <person name="Kale V."/>
            <person name="Holt S."/>
            <person name="Cochrane G."/>
            <person name="Meng A."/>
            <person name="Brown T."/>
            <person name="Cohen L."/>
        </authorList>
    </citation>
    <scope>NUCLEOTIDE SEQUENCE</scope>
    <source>
        <strain evidence="4">CCAC1681</strain>
    </source>
</reference>
<evidence type="ECO:0000313" key="4">
    <source>
        <dbReference type="EMBL" id="CAD8445396.1"/>
    </source>
</evidence>
<accession>A0A7S0D716</accession>
<name>A0A7S0D716_MICPS</name>